<evidence type="ECO:0000313" key="3">
    <source>
        <dbReference type="EMBL" id="PPT90645.1"/>
    </source>
</evidence>
<dbReference type="OrthoDB" id="5797406at2"/>
<reference evidence="3 4" key="1">
    <citation type="submission" date="2016-08" db="EMBL/GenBank/DDBJ databases">
        <title>Evolution of the type three secretion system and type three effector repertoires in Xanthomonas.</title>
        <authorList>
            <person name="Merda D."/>
            <person name="Briand M."/>
            <person name="Bosis E."/>
            <person name="Rousseau C."/>
            <person name="Portier P."/>
            <person name="Jacques M.-A."/>
            <person name="Fischer-Le Saux M."/>
        </authorList>
    </citation>
    <scope>NUCLEOTIDE SEQUENCE [LARGE SCALE GENOMIC DNA]</scope>
    <source>
        <strain evidence="3 4">CFBP 4691</strain>
    </source>
</reference>
<evidence type="ECO:0000256" key="2">
    <source>
        <dbReference type="SAM" id="SignalP"/>
    </source>
</evidence>
<keyword evidence="4" id="KW-1185">Reference proteome</keyword>
<organism evidence="3 4">
    <name type="scientific">Xanthomonas theicola</name>
    <dbReference type="NCBI Taxonomy" id="56464"/>
    <lineage>
        <taxon>Bacteria</taxon>
        <taxon>Pseudomonadati</taxon>
        <taxon>Pseudomonadota</taxon>
        <taxon>Gammaproteobacteria</taxon>
        <taxon>Lysobacterales</taxon>
        <taxon>Lysobacteraceae</taxon>
        <taxon>Xanthomonas</taxon>
    </lineage>
</organism>
<dbReference type="Proteomes" id="UP000239898">
    <property type="component" value="Unassembled WGS sequence"/>
</dbReference>
<dbReference type="AlphaFoldDB" id="A0A2S6ZEE7"/>
<comment type="caution">
    <text evidence="3">The sequence shown here is derived from an EMBL/GenBank/DDBJ whole genome shotgun (WGS) entry which is preliminary data.</text>
</comment>
<protein>
    <submittedName>
        <fullName evidence="3">Exodeoxyribonuclease VII large subunit</fullName>
    </submittedName>
</protein>
<name>A0A2S6ZEE7_9XANT</name>
<dbReference type="Pfam" id="PF11304">
    <property type="entry name" value="DUF3106"/>
    <property type="match status" value="1"/>
</dbReference>
<feature type="chain" id="PRO_5015406400" evidence="2">
    <location>
        <begin position="24"/>
        <end position="159"/>
    </location>
</feature>
<gene>
    <name evidence="3" type="ORF">XthCFBP4691_11405</name>
</gene>
<feature type="region of interest" description="Disordered" evidence="1">
    <location>
        <begin position="120"/>
        <end position="159"/>
    </location>
</feature>
<evidence type="ECO:0000313" key="4">
    <source>
        <dbReference type="Proteomes" id="UP000239898"/>
    </source>
</evidence>
<sequence>MNRLIRMFLALALLAGAPLAAFTAPPPPPLPDADTGPPLPDWEHLSAQQRELLIAPMRQRWDDAPQQRRRMFEHAQRWQTMTPEQRARARKGALRYQDMTPQQREAARVLFERLRALPPQQRRALRDRWDAMTPPQRDAWIKANTGTGTSAPRRDRPRP</sequence>
<keyword evidence="2" id="KW-0732">Signal</keyword>
<dbReference type="InterPro" id="IPR021455">
    <property type="entry name" value="DUF3106"/>
</dbReference>
<proteinExistence type="predicted"/>
<dbReference type="RefSeq" id="WP_128420521.1">
    <property type="nucleotide sequence ID" value="NZ_CP049017.1"/>
</dbReference>
<feature type="signal peptide" evidence="2">
    <location>
        <begin position="1"/>
        <end position="23"/>
    </location>
</feature>
<accession>A0A2S6ZEE7</accession>
<dbReference type="EMBL" id="MIGX01000050">
    <property type="protein sequence ID" value="PPT90645.1"/>
    <property type="molecule type" value="Genomic_DNA"/>
</dbReference>
<evidence type="ECO:0000256" key="1">
    <source>
        <dbReference type="SAM" id="MobiDB-lite"/>
    </source>
</evidence>